<sequence length="231" mass="23964">MRLIPSSPLSCLGTAVAAAVIGGFVLVGCDVVEFDEFDTDFGLFSGDGEASPSPEASASPSPEDGEGQEEDAQYALPESCAEVGAAEVVGDLAPGTVLAEDRGEVEGFADAEQLTCSFSDGSGTPGAATFTLVFTLNVDPSLSPDVVAVPGAEEEMNWEVDIDVDVDTYHTDESDSLGGDLEYVGTVDGGTRHLYLSLPGELYVTAIAYGGEVPREDLERVVMLAAERVRG</sequence>
<reference evidence="2 3" key="1">
    <citation type="submission" date="2021-05" db="EMBL/GenBank/DDBJ databases">
        <title>Direct Submission.</title>
        <authorList>
            <person name="Li K."/>
            <person name="Gao J."/>
        </authorList>
    </citation>
    <scope>NUCLEOTIDE SEQUENCE [LARGE SCALE GENOMIC DNA]</scope>
    <source>
        <strain evidence="2 3">Mg02</strain>
    </source>
</reference>
<name>A0ABX8BLE3_9ACTN</name>
<gene>
    <name evidence="2" type="ORF">KGD84_01140</name>
</gene>
<dbReference type="Proteomes" id="UP000676079">
    <property type="component" value="Chromosome"/>
</dbReference>
<organism evidence="2 3">
    <name type="scientific">Nocardiopsis changdeensis</name>
    <dbReference type="NCBI Taxonomy" id="2831969"/>
    <lineage>
        <taxon>Bacteria</taxon>
        <taxon>Bacillati</taxon>
        <taxon>Actinomycetota</taxon>
        <taxon>Actinomycetes</taxon>
        <taxon>Streptosporangiales</taxon>
        <taxon>Nocardiopsidaceae</taxon>
        <taxon>Nocardiopsis</taxon>
    </lineage>
</organism>
<dbReference type="EMBL" id="CP074133">
    <property type="protein sequence ID" value="QUX23045.1"/>
    <property type="molecule type" value="Genomic_DNA"/>
</dbReference>
<protein>
    <recommendedName>
        <fullName evidence="4">DUF3558 domain-containing protein</fullName>
    </recommendedName>
</protein>
<evidence type="ECO:0000313" key="3">
    <source>
        <dbReference type="Proteomes" id="UP000676079"/>
    </source>
</evidence>
<evidence type="ECO:0000313" key="2">
    <source>
        <dbReference type="EMBL" id="QUX23045.1"/>
    </source>
</evidence>
<accession>A0ABX8BLE3</accession>
<feature type="compositionally biased region" description="Low complexity" evidence="1">
    <location>
        <begin position="49"/>
        <end position="62"/>
    </location>
</feature>
<proteinExistence type="predicted"/>
<feature type="region of interest" description="Disordered" evidence="1">
    <location>
        <begin position="43"/>
        <end position="73"/>
    </location>
</feature>
<dbReference type="RefSeq" id="WP_220564268.1">
    <property type="nucleotide sequence ID" value="NZ_CP074133.1"/>
</dbReference>
<evidence type="ECO:0008006" key="4">
    <source>
        <dbReference type="Google" id="ProtNLM"/>
    </source>
</evidence>
<feature type="compositionally biased region" description="Acidic residues" evidence="1">
    <location>
        <begin position="63"/>
        <end position="72"/>
    </location>
</feature>
<dbReference type="PROSITE" id="PS51257">
    <property type="entry name" value="PROKAR_LIPOPROTEIN"/>
    <property type="match status" value="1"/>
</dbReference>
<evidence type="ECO:0000256" key="1">
    <source>
        <dbReference type="SAM" id="MobiDB-lite"/>
    </source>
</evidence>
<keyword evidence="3" id="KW-1185">Reference proteome</keyword>